<gene>
    <name evidence="1" type="ORF">PSON_ATCC_30995.1.T0070428</name>
</gene>
<dbReference type="OrthoDB" id="2135133at2759"/>
<accession>A0A8S1KH39</accession>
<name>A0A8S1KH39_9CILI</name>
<keyword evidence="2" id="KW-1185">Reference proteome</keyword>
<reference evidence="1" key="1">
    <citation type="submission" date="2021-01" db="EMBL/GenBank/DDBJ databases">
        <authorList>
            <consortium name="Genoscope - CEA"/>
            <person name="William W."/>
        </authorList>
    </citation>
    <scope>NUCLEOTIDE SEQUENCE</scope>
</reference>
<dbReference type="AlphaFoldDB" id="A0A8S1KH39"/>
<evidence type="ECO:0000313" key="1">
    <source>
        <dbReference type="EMBL" id="CAD8053593.1"/>
    </source>
</evidence>
<sequence>MNYHYENYKEKLTQVLNKAKNEILYANHQYHDSLQYIYIKKKIKKQLNKKLKKYKKLQNSVYFLLNYDKQRSDANKTNTPFEIQNKLSKFIKNLEKSMRQNRLIGLIQTEISQELAQQIHDYDSRYKLSEQNILQQDTLLLKK</sequence>
<dbReference type="Proteomes" id="UP000692954">
    <property type="component" value="Unassembled WGS sequence"/>
</dbReference>
<organism evidence="1 2">
    <name type="scientific">Paramecium sonneborni</name>
    <dbReference type="NCBI Taxonomy" id="65129"/>
    <lineage>
        <taxon>Eukaryota</taxon>
        <taxon>Sar</taxon>
        <taxon>Alveolata</taxon>
        <taxon>Ciliophora</taxon>
        <taxon>Intramacronucleata</taxon>
        <taxon>Oligohymenophorea</taxon>
        <taxon>Peniculida</taxon>
        <taxon>Parameciidae</taxon>
        <taxon>Paramecium</taxon>
    </lineage>
</organism>
<comment type="caution">
    <text evidence="1">The sequence shown here is derived from an EMBL/GenBank/DDBJ whole genome shotgun (WGS) entry which is preliminary data.</text>
</comment>
<evidence type="ECO:0000313" key="2">
    <source>
        <dbReference type="Proteomes" id="UP000692954"/>
    </source>
</evidence>
<protein>
    <submittedName>
        <fullName evidence="1">Uncharacterized protein</fullName>
    </submittedName>
</protein>
<dbReference type="EMBL" id="CAJJDN010000007">
    <property type="protein sequence ID" value="CAD8053593.1"/>
    <property type="molecule type" value="Genomic_DNA"/>
</dbReference>
<proteinExistence type="predicted"/>